<dbReference type="OMA" id="TIMIDEI"/>
<dbReference type="KEGG" id="nta:107830828"/>
<feature type="domain" description="Tf2-1-like SH3-like" evidence="1">
    <location>
        <begin position="3"/>
        <end position="68"/>
    </location>
</feature>
<evidence type="ECO:0000259" key="1">
    <source>
        <dbReference type="Pfam" id="PF24626"/>
    </source>
</evidence>
<evidence type="ECO:0000313" key="2">
    <source>
        <dbReference type="RefSeq" id="XP_016513971.1"/>
    </source>
</evidence>
<dbReference type="STRING" id="4097.A0A1S4DKQ4"/>
<dbReference type="PANTHER" id="PTHR46148:SF60">
    <property type="entry name" value="CHROMO DOMAIN-CONTAINING PROTEIN"/>
    <property type="match status" value="1"/>
</dbReference>
<dbReference type="PANTHER" id="PTHR46148">
    <property type="entry name" value="CHROMO DOMAIN-CONTAINING PROTEIN"/>
    <property type="match status" value="1"/>
</dbReference>
<proteinExistence type="predicted"/>
<reference evidence="2" key="1">
    <citation type="submission" date="2025-08" db="UniProtKB">
        <authorList>
            <consortium name="RefSeq"/>
        </authorList>
    </citation>
    <scope>IDENTIFICATION</scope>
</reference>
<dbReference type="RefSeq" id="XP_016513971.1">
    <property type="nucleotide sequence ID" value="XM_016658485.1"/>
</dbReference>
<dbReference type="OrthoDB" id="1931063at2759"/>
<dbReference type="PaxDb" id="4097-A0A1S4DKQ4"/>
<dbReference type="InterPro" id="IPR056924">
    <property type="entry name" value="SH3_Tf2-1"/>
</dbReference>
<dbReference type="AlphaFoldDB" id="A0A1S4DKQ4"/>
<dbReference type="Pfam" id="PF24626">
    <property type="entry name" value="SH3_Tf2-1"/>
    <property type="match status" value="1"/>
</dbReference>
<name>A0A1S4DKQ4_TOBAC</name>
<gene>
    <name evidence="2" type="primary">LOC107830828</name>
</gene>
<protein>
    <recommendedName>
        <fullName evidence="1">Tf2-1-like SH3-like domain-containing protein</fullName>
    </recommendedName>
</protein>
<organism evidence="2">
    <name type="scientific">Nicotiana tabacum</name>
    <name type="common">Common tobacco</name>
    <dbReference type="NCBI Taxonomy" id="4097"/>
    <lineage>
        <taxon>Eukaryota</taxon>
        <taxon>Viridiplantae</taxon>
        <taxon>Streptophyta</taxon>
        <taxon>Embryophyta</taxon>
        <taxon>Tracheophyta</taxon>
        <taxon>Spermatophyta</taxon>
        <taxon>Magnoliopsida</taxon>
        <taxon>eudicotyledons</taxon>
        <taxon>Gunneridae</taxon>
        <taxon>Pentapetalae</taxon>
        <taxon>asterids</taxon>
        <taxon>lamiids</taxon>
        <taxon>Solanales</taxon>
        <taxon>Solanaceae</taxon>
        <taxon>Nicotianoideae</taxon>
        <taxon>Nicotianeae</taxon>
        <taxon>Nicotiana</taxon>
    </lineage>
</organism>
<sequence length="113" mass="12897">MVGEKVLLKVSSMKGIMRFGNRGKLSPRFISPFELLERVVEVAYKLALPPSLSGVYPVFHVSMIWRYHADRSHVLDYNTIMIDEILGFEEDPVGVVDRKAHKLRSKKISVVKV</sequence>
<accession>A0A1S4DKQ4</accession>